<gene>
    <name evidence="1" type="ORF">F6J85_17145</name>
</gene>
<dbReference type="RefSeq" id="WP_150926940.1">
    <property type="nucleotide sequence ID" value="NZ_CP044232.1"/>
</dbReference>
<reference evidence="2" key="1">
    <citation type="submission" date="2019-09" db="EMBL/GenBank/DDBJ databases">
        <title>Mumia zhuanghuii sp. nov. isolated from the intestinal contents of plateau pika (Ochotona curzoniae) in the Qinghai-Tibet plateau of China.</title>
        <authorList>
            <person name="Tian Z."/>
        </authorList>
    </citation>
    <scope>NUCLEOTIDE SEQUENCE [LARGE SCALE GENOMIC DNA]</scope>
    <source>
        <strain evidence="2">L-031</strain>
    </source>
</reference>
<dbReference type="Proteomes" id="UP000325516">
    <property type="component" value="Chromosome"/>
</dbReference>
<organism evidence="1 2">
    <name type="scientific">Microbacterium lushaniae</name>
    <dbReference type="NCBI Taxonomy" id="2614639"/>
    <lineage>
        <taxon>Bacteria</taxon>
        <taxon>Bacillati</taxon>
        <taxon>Actinomycetota</taxon>
        <taxon>Actinomycetes</taxon>
        <taxon>Micrococcales</taxon>
        <taxon>Microbacteriaceae</taxon>
        <taxon>Microbacterium</taxon>
    </lineage>
</organism>
<protein>
    <submittedName>
        <fullName evidence="1">Uncharacterized protein</fullName>
    </submittedName>
</protein>
<proteinExistence type="predicted"/>
<dbReference type="AlphaFoldDB" id="A0A5J6L895"/>
<dbReference type="KEGG" id="mlz:F6J85_17145"/>
<accession>A0A5J6L895</accession>
<dbReference type="EMBL" id="CP044232">
    <property type="protein sequence ID" value="QEW04640.1"/>
    <property type="molecule type" value="Genomic_DNA"/>
</dbReference>
<sequence>MDFVIAAGVDAEAFNDAAHQRALAWVVWSAIDLGSEAEKLDDLKSLSWLDVIPGLGEALAALPRDFSDPDKYAFLQEPREDLGGRSVTQCLLIGGDAAAAAIRYIDDDLQYD</sequence>
<keyword evidence="2" id="KW-1185">Reference proteome</keyword>
<name>A0A5J6L895_9MICO</name>
<evidence type="ECO:0000313" key="1">
    <source>
        <dbReference type="EMBL" id="QEW04640.1"/>
    </source>
</evidence>
<evidence type="ECO:0000313" key="2">
    <source>
        <dbReference type="Proteomes" id="UP000325516"/>
    </source>
</evidence>